<evidence type="ECO:0000313" key="2">
    <source>
        <dbReference type="Proteomes" id="UP000008177"/>
    </source>
</evidence>
<reference evidence="2" key="1">
    <citation type="journal article" date="2011" name="PLoS Genet.">
        <title>Genomic analysis of the necrotrophic fungal pathogens Sclerotinia sclerotiorum and Botrytis cinerea.</title>
        <authorList>
            <person name="Amselem J."/>
            <person name="Cuomo C.A."/>
            <person name="van Kan J.A."/>
            <person name="Viaud M."/>
            <person name="Benito E.P."/>
            <person name="Couloux A."/>
            <person name="Coutinho P.M."/>
            <person name="de Vries R.P."/>
            <person name="Dyer P.S."/>
            <person name="Fillinger S."/>
            <person name="Fournier E."/>
            <person name="Gout L."/>
            <person name="Hahn M."/>
            <person name="Kohn L."/>
            <person name="Lapalu N."/>
            <person name="Plummer K.M."/>
            <person name="Pradier J.M."/>
            <person name="Quevillon E."/>
            <person name="Sharon A."/>
            <person name="Simon A."/>
            <person name="ten Have A."/>
            <person name="Tudzynski B."/>
            <person name="Tudzynski P."/>
            <person name="Wincker P."/>
            <person name="Andrew M."/>
            <person name="Anthouard V."/>
            <person name="Beever R.E."/>
            <person name="Beffa R."/>
            <person name="Benoit I."/>
            <person name="Bouzid O."/>
            <person name="Brault B."/>
            <person name="Chen Z."/>
            <person name="Choquer M."/>
            <person name="Collemare J."/>
            <person name="Cotton P."/>
            <person name="Danchin E.G."/>
            <person name="Da Silva C."/>
            <person name="Gautier A."/>
            <person name="Giraud C."/>
            <person name="Giraud T."/>
            <person name="Gonzalez C."/>
            <person name="Grossetete S."/>
            <person name="Guldener U."/>
            <person name="Henrissat B."/>
            <person name="Howlett B.J."/>
            <person name="Kodira C."/>
            <person name="Kretschmer M."/>
            <person name="Lappartient A."/>
            <person name="Leroch M."/>
            <person name="Levis C."/>
            <person name="Mauceli E."/>
            <person name="Neuveglise C."/>
            <person name="Oeser B."/>
            <person name="Pearson M."/>
            <person name="Poulain J."/>
            <person name="Poussereau N."/>
            <person name="Quesneville H."/>
            <person name="Rascle C."/>
            <person name="Schumacher J."/>
            <person name="Segurens B."/>
            <person name="Sexton A."/>
            <person name="Silva E."/>
            <person name="Sirven C."/>
            <person name="Soanes D.M."/>
            <person name="Talbot N.J."/>
            <person name="Templeton M."/>
            <person name="Yandava C."/>
            <person name="Yarden O."/>
            <person name="Zeng Q."/>
            <person name="Rollins J.A."/>
            <person name="Lebrun M.H."/>
            <person name="Dickman M."/>
        </authorList>
    </citation>
    <scope>NUCLEOTIDE SEQUENCE [LARGE SCALE GENOMIC DNA]</scope>
    <source>
        <strain evidence="2">T4</strain>
    </source>
</reference>
<organism evidence="1 2">
    <name type="scientific">Botryotinia fuckeliana (strain T4)</name>
    <name type="common">Noble rot fungus</name>
    <name type="synonym">Botrytis cinerea</name>
    <dbReference type="NCBI Taxonomy" id="999810"/>
    <lineage>
        <taxon>Eukaryota</taxon>
        <taxon>Fungi</taxon>
        <taxon>Dikarya</taxon>
        <taxon>Ascomycota</taxon>
        <taxon>Pezizomycotina</taxon>
        <taxon>Leotiomycetes</taxon>
        <taxon>Helotiales</taxon>
        <taxon>Sclerotiniaceae</taxon>
        <taxon>Botrytis</taxon>
    </lineage>
</organism>
<dbReference type="InParanoid" id="G2YCX4"/>
<evidence type="ECO:0000313" key="1">
    <source>
        <dbReference type="EMBL" id="CCD49622.1"/>
    </source>
</evidence>
<dbReference type="HOGENOM" id="CLU_3191229_0_0_1"/>
<gene>
    <name evidence="1" type="ORF">BofuT4_uP097300.1</name>
</gene>
<protein>
    <submittedName>
        <fullName evidence="1">Uncharacterized protein</fullName>
    </submittedName>
</protein>
<name>G2YCX4_BOTF4</name>
<dbReference type="EMBL" id="FQ790320">
    <property type="protein sequence ID" value="CCD49622.1"/>
    <property type="molecule type" value="Genomic_DNA"/>
</dbReference>
<proteinExistence type="predicted"/>
<sequence length="46" mass="5516">MLSWRVYTWVERKILRISNLSMDRLLLAADMVHYAYSKTTPEKSEI</sequence>
<accession>G2YCX4</accession>
<dbReference type="Proteomes" id="UP000008177">
    <property type="component" value="Unplaced contigs"/>
</dbReference>
<dbReference type="AlphaFoldDB" id="G2YCX4"/>